<accession>A0A238YVV4</accession>
<dbReference type="EMBL" id="FZNY01000002">
    <property type="protein sequence ID" value="SNR74928.1"/>
    <property type="molecule type" value="Genomic_DNA"/>
</dbReference>
<evidence type="ECO:0000256" key="1">
    <source>
        <dbReference type="SAM" id="Phobius"/>
    </source>
</evidence>
<reference evidence="3 4" key="1">
    <citation type="submission" date="2017-06" db="EMBL/GenBank/DDBJ databases">
        <authorList>
            <person name="Kim H.J."/>
            <person name="Triplett B.A."/>
        </authorList>
    </citation>
    <scope>NUCLEOTIDE SEQUENCE [LARGE SCALE GENOMIC DNA]</scope>
    <source>
        <strain evidence="3 4">DSM 25597</strain>
    </source>
</reference>
<dbReference type="PANTHER" id="PTHR33371">
    <property type="entry name" value="INTERMEMBRANE PHOSPHOLIPID TRANSPORT SYSTEM BINDING PROTEIN MLAD-RELATED"/>
    <property type="match status" value="1"/>
</dbReference>
<dbReference type="Pfam" id="PF02470">
    <property type="entry name" value="MlaD"/>
    <property type="match status" value="1"/>
</dbReference>
<dbReference type="OrthoDB" id="9769132at2"/>
<dbReference type="Proteomes" id="UP000198379">
    <property type="component" value="Unassembled WGS sequence"/>
</dbReference>
<sequence>MLKISKEVRTGILAIIALVIVIGGYNYLKGQNLLDKNRNFYALYDNVEGLTPGANVTINGLTVGKVISIKFADKTGKLKVHFDVVSDFEFSNKSIAKVYGIGFISGKNLAIVPSYDGPLAKDGDILPSEIDNGIMELVTERLEPLQAVIESAINDTDSLVKSVNTVLDKNTQKDLKDAIANFSAISRELKTTSQSVNGLLAENKEKLNGTISNFEEISTNFVKLSDSLSQVDIGALVSNFENLAADFEGIANNLKSGQGTAGKLLQDDQVYVNLERTTKQMELLLEDMRLNPKRYVHFSLFGKKPKEYNPPKDSLR</sequence>
<proteinExistence type="predicted"/>
<dbReference type="InterPro" id="IPR052336">
    <property type="entry name" value="MlaD_Phospholipid_Transporter"/>
</dbReference>
<keyword evidence="1" id="KW-0812">Transmembrane</keyword>
<gene>
    <name evidence="3" type="ORF">SAMN06265376_102382</name>
</gene>
<evidence type="ECO:0000313" key="4">
    <source>
        <dbReference type="Proteomes" id="UP000198379"/>
    </source>
</evidence>
<evidence type="ECO:0000259" key="2">
    <source>
        <dbReference type="Pfam" id="PF02470"/>
    </source>
</evidence>
<keyword evidence="4" id="KW-1185">Reference proteome</keyword>
<keyword evidence="1" id="KW-1133">Transmembrane helix</keyword>
<protein>
    <submittedName>
        <fullName evidence="3">Phospholipid/cholesterol/gamma-HCH transport system substrate-binding protein</fullName>
    </submittedName>
</protein>
<feature type="domain" description="Mce/MlaD" evidence="2">
    <location>
        <begin position="38"/>
        <end position="113"/>
    </location>
</feature>
<feature type="transmembrane region" description="Helical" evidence="1">
    <location>
        <begin position="12"/>
        <end position="28"/>
    </location>
</feature>
<keyword evidence="1" id="KW-0472">Membrane</keyword>
<dbReference type="RefSeq" id="WP_089371132.1">
    <property type="nucleotide sequence ID" value="NZ_BMEP01000001.1"/>
</dbReference>
<dbReference type="PANTHER" id="PTHR33371:SF4">
    <property type="entry name" value="INTERMEMBRANE PHOSPHOLIPID TRANSPORT SYSTEM BINDING PROTEIN MLAD"/>
    <property type="match status" value="1"/>
</dbReference>
<dbReference type="AlphaFoldDB" id="A0A238YVV4"/>
<evidence type="ECO:0000313" key="3">
    <source>
        <dbReference type="EMBL" id="SNR74928.1"/>
    </source>
</evidence>
<organism evidence="3 4">
    <name type="scientific">Dokdonia pacifica</name>
    <dbReference type="NCBI Taxonomy" id="1627892"/>
    <lineage>
        <taxon>Bacteria</taxon>
        <taxon>Pseudomonadati</taxon>
        <taxon>Bacteroidota</taxon>
        <taxon>Flavobacteriia</taxon>
        <taxon>Flavobacteriales</taxon>
        <taxon>Flavobacteriaceae</taxon>
        <taxon>Dokdonia</taxon>
    </lineage>
</organism>
<dbReference type="InterPro" id="IPR003399">
    <property type="entry name" value="Mce/MlaD"/>
</dbReference>
<name>A0A238YVV4_9FLAO</name>